<comment type="similarity">
    <text evidence="3">Belongs to the peptidase C56 family. HSP31-like subfamily.</text>
</comment>
<dbReference type="SUPFAM" id="SSF52317">
    <property type="entry name" value="Class I glutamine amidotransferase-like"/>
    <property type="match status" value="1"/>
</dbReference>
<protein>
    <submittedName>
        <fullName evidence="5">Type 1 glutamine amidotransferase domain-containing protein</fullName>
    </submittedName>
</protein>
<dbReference type="InterPro" id="IPR029062">
    <property type="entry name" value="Class_I_gatase-like"/>
</dbReference>
<dbReference type="PANTHER" id="PTHR48094">
    <property type="entry name" value="PROTEIN/NUCLEIC ACID DEGLYCASE DJ-1-RELATED"/>
    <property type="match status" value="1"/>
</dbReference>
<dbReference type="RefSeq" id="WP_285451351.1">
    <property type="nucleotide sequence ID" value="NZ_CP127173.1"/>
</dbReference>
<evidence type="ECO:0000313" key="6">
    <source>
        <dbReference type="Proteomes" id="UP001227101"/>
    </source>
</evidence>
<dbReference type="Gene3D" id="3.40.50.880">
    <property type="match status" value="1"/>
</dbReference>
<sequence>MARILLIVSAAGHLRLADGTDHPTGYWAEEVAESHRVLTEAGHHVDIATPDGRRPSADPISLDGAGAKYRAYLESLAGLATPLKLADVGVDGYDALYLPGGHAPMTDLAVDPALGRLLTAADDAGKVVAALCHGAAGLLSARRADGTFTFAGRAMTSFSDEEERQGGLGEKSPYFVESRLREEGAAVTPGAAWSSTVVVDRNLVTGQNPQSSVDTAVRVARILATGSIS</sequence>
<feature type="domain" description="DJ-1/PfpI" evidence="4">
    <location>
        <begin position="30"/>
        <end position="217"/>
    </location>
</feature>
<keyword evidence="1" id="KW-0346">Stress response</keyword>
<dbReference type="Proteomes" id="UP001227101">
    <property type="component" value="Chromosome"/>
</dbReference>
<organism evidence="5 6">
    <name type="scientific">Amycolatopsis nalaikhensis</name>
    <dbReference type="NCBI Taxonomy" id="715472"/>
    <lineage>
        <taxon>Bacteria</taxon>
        <taxon>Bacillati</taxon>
        <taxon>Actinomycetota</taxon>
        <taxon>Actinomycetes</taxon>
        <taxon>Pseudonocardiales</taxon>
        <taxon>Pseudonocardiaceae</taxon>
        <taxon>Amycolatopsis</taxon>
    </lineage>
</organism>
<proteinExistence type="inferred from homology"/>
<dbReference type="PANTHER" id="PTHR48094:SF11">
    <property type="entry name" value="GLUTATHIONE-INDEPENDENT GLYOXALASE HSP31-RELATED"/>
    <property type="match status" value="1"/>
</dbReference>
<evidence type="ECO:0000256" key="3">
    <source>
        <dbReference type="ARBA" id="ARBA00038493"/>
    </source>
</evidence>
<keyword evidence="6" id="KW-1185">Reference proteome</keyword>
<name>A0ABY8XGC9_9PSEU</name>
<evidence type="ECO:0000256" key="2">
    <source>
        <dbReference type="ARBA" id="ARBA00023239"/>
    </source>
</evidence>
<dbReference type="Pfam" id="PF01965">
    <property type="entry name" value="DJ-1_PfpI"/>
    <property type="match status" value="1"/>
</dbReference>
<accession>A0ABY8XGC9</accession>
<keyword evidence="2" id="KW-0456">Lyase</keyword>
<evidence type="ECO:0000313" key="5">
    <source>
        <dbReference type="EMBL" id="WIV54655.1"/>
    </source>
</evidence>
<dbReference type="InterPro" id="IPR002818">
    <property type="entry name" value="DJ-1/PfpI"/>
</dbReference>
<keyword evidence="5" id="KW-0315">Glutamine amidotransferase</keyword>
<evidence type="ECO:0000259" key="4">
    <source>
        <dbReference type="Pfam" id="PF01965"/>
    </source>
</evidence>
<reference evidence="5 6" key="1">
    <citation type="submission" date="2023-06" db="EMBL/GenBank/DDBJ databases">
        <authorList>
            <person name="Oyuntsetseg B."/>
            <person name="Kim S.B."/>
        </authorList>
    </citation>
    <scope>NUCLEOTIDE SEQUENCE [LARGE SCALE GENOMIC DNA]</scope>
    <source>
        <strain evidence="5 6">2-2</strain>
    </source>
</reference>
<dbReference type="InterPro" id="IPR050325">
    <property type="entry name" value="Prot/Nucl_acid_deglycase"/>
</dbReference>
<evidence type="ECO:0000256" key="1">
    <source>
        <dbReference type="ARBA" id="ARBA00023016"/>
    </source>
</evidence>
<dbReference type="CDD" id="cd03141">
    <property type="entry name" value="GATase1_Hsp31_like"/>
    <property type="match status" value="1"/>
</dbReference>
<gene>
    <name evidence="5" type="ORF">QP939_38295</name>
</gene>
<dbReference type="EMBL" id="CP127173">
    <property type="protein sequence ID" value="WIV54655.1"/>
    <property type="molecule type" value="Genomic_DNA"/>
</dbReference>